<accession>A0ABR2FY37</accession>
<keyword evidence="2" id="KW-1185">Reference proteome</keyword>
<dbReference type="EMBL" id="JBBPBM010000004">
    <property type="protein sequence ID" value="KAK8589017.1"/>
    <property type="molecule type" value="Genomic_DNA"/>
</dbReference>
<comment type="caution">
    <text evidence="1">The sequence shown here is derived from an EMBL/GenBank/DDBJ whole genome shotgun (WGS) entry which is preliminary data.</text>
</comment>
<dbReference type="Proteomes" id="UP001472677">
    <property type="component" value="Unassembled WGS sequence"/>
</dbReference>
<reference evidence="1 2" key="1">
    <citation type="journal article" date="2024" name="G3 (Bethesda)">
        <title>Genome assembly of Hibiscus sabdariffa L. provides insights into metabolisms of medicinal natural products.</title>
        <authorList>
            <person name="Kim T."/>
        </authorList>
    </citation>
    <scope>NUCLEOTIDE SEQUENCE [LARGE SCALE GENOMIC DNA]</scope>
    <source>
        <strain evidence="1">TK-2024</strain>
        <tissue evidence="1">Old leaves</tissue>
    </source>
</reference>
<evidence type="ECO:0000313" key="1">
    <source>
        <dbReference type="EMBL" id="KAK8589017.1"/>
    </source>
</evidence>
<name>A0ABR2FY37_9ROSI</name>
<protein>
    <submittedName>
        <fullName evidence="1">Uncharacterized protein</fullName>
    </submittedName>
</protein>
<gene>
    <name evidence="1" type="ORF">V6N12_023426</name>
</gene>
<proteinExistence type="predicted"/>
<evidence type="ECO:0000313" key="2">
    <source>
        <dbReference type="Proteomes" id="UP001472677"/>
    </source>
</evidence>
<organism evidence="1 2">
    <name type="scientific">Hibiscus sabdariffa</name>
    <name type="common">roselle</name>
    <dbReference type="NCBI Taxonomy" id="183260"/>
    <lineage>
        <taxon>Eukaryota</taxon>
        <taxon>Viridiplantae</taxon>
        <taxon>Streptophyta</taxon>
        <taxon>Embryophyta</taxon>
        <taxon>Tracheophyta</taxon>
        <taxon>Spermatophyta</taxon>
        <taxon>Magnoliopsida</taxon>
        <taxon>eudicotyledons</taxon>
        <taxon>Gunneridae</taxon>
        <taxon>Pentapetalae</taxon>
        <taxon>rosids</taxon>
        <taxon>malvids</taxon>
        <taxon>Malvales</taxon>
        <taxon>Malvaceae</taxon>
        <taxon>Malvoideae</taxon>
        <taxon>Hibiscus</taxon>
    </lineage>
</organism>
<sequence>MIAGLCMENDEWCTYQAALRHMDVRYFQNLFSTDAACIEVYARRVHFQRLASTVWEDLDREVSDEEVRHAIFRMNLSFRAVVCGMSQLFKLVCDCSRNVFGEWELMCLRTLLVEDKAGKAYGGRRRRKDGGS</sequence>